<organism evidence="4 5">
    <name type="scientific">Pseudo-nitzschia multistriata</name>
    <dbReference type="NCBI Taxonomy" id="183589"/>
    <lineage>
        <taxon>Eukaryota</taxon>
        <taxon>Sar</taxon>
        <taxon>Stramenopiles</taxon>
        <taxon>Ochrophyta</taxon>
        <taxon>Bacillariophyta</taxon>
        <taxon>Bacillariophyceae</taxon>
        <taxon>Bacillariophycidae</taxon>
        <taxon>Bacillariales</taxon>
        <taxon>Bacillariaceae</taxon>
        <taxon>Pseudo-nitzschia</taxon>
    </lineage>
</organism>
<evidence type="ECO:0000313" key="4">
    <source>
        <dbReference type="EMBL" id="VEU37477.1"/>
    </source>
</evidence>
<sequence>MVSGMMMARRSESGIPSLCQALWVIYLFFHLRCYCDGLQPQLTSAVLDENKSSSPLTGFVVDGFDATACTTNRRGVLRALFGATFSATSTTLRPSFSWASASAPNSNAPPSPFVYSDSWTGTRLEIKTLSEATTDGAYLINRSSGGGSVTYQWPMGKWPDPALRIPATPVPPAMWLEGSAEERRLRLAAAILRDTARAEGAVGLAAQQCGVDARMVYLSSSGRVGSGDLVLINPRITARSPEPSMRVWTEECLVLPPSFRATVLRDDWIDVEYDRSYEYRAPAKSATKHDREPSVRSLSSATARFFGEQSRCLQHELDHDRGILITDHVGLDELENETMRTIEAEGHDRRQAIAYARE</sequence>
<keyword evidence="3" id="KW-0378">Hydrolase</keyword>
<evidence type="ECO:0000256" key="3">
    <source>
        <dbReference type="RuleBase" id="RU362111"/>
    </source>
</evidence>
<dbReference type="OrthoDB" id="276063at2759"/>
<dbReference type="SUPFAM" id="SSF56420">
    <property type="entry name" value="Peptide deformylase"/>
    <property type="match status" value="1"/>
</dbReference>
<dbReference type="GO" id="GO:0006412">
    <property type="term" value="P:translation"/>
    <property type="evidence" value="ECO:0007669"/>
    <property type="project" value="UniProtKB-KW"/>
</dbReference>
<dbReference type="InterPro" id="IPR036821">
    <property type="entry name" value="Peptide_deformylase_sf"/>
</dbReference>
<dbReference type="Gene3D" id="3.90.45.10">
    <property type="entry name" value="Peptide deformylase"/>
    <property type="match status" value="1"/>
</dbReference>
<dbReference type="EMBL" id="CAACVS010000126">
    <property type="protein sequence ID" value="VEU37477.1"/>
    <property type="molecule type" value="Genomic_DNA"/>
</dbReference>
<comment type="catalytic activity">
    <reaction evidence="3">
        <text>N-terminal N-formyl-L-methionyl-[peptide] + H2O = N-terminal L-methionyl-[peptide] + formate</text>
        <dbReference type="Rhea" id="RHEA:24420"/>
        <dbReference type="Rhea" id="RHEA-COMP:10639"/>
        <dbReference type="Rhea" id="RHEA-COMP:10640"/>
        <dbReference type="ChEBI" id="CHEBI:15377"/>
        <dbReference type="ChEBI" id="CHEBI:15740"/>
        <dbReference type="ChEBI" id="CHEBI:49298"/>
        <dbReference type="ChEBI" id="CHEBI:64731"/>
        <dbReference type="EC" id="3.5.1.88"/>
    </reaction>
</comment>
<comment type="similarity">
    <text evidence="1 3">Belongs to the polypeptide deformylase family.</text>
</comment>
<dbReference type="PRINTS" id="PR01576">
    <property type="entry name" value="PDEFORMYLASE"/>
</dbReference>
<dbReference type="EC" id="3.5.1.88" evidence="2 3"/>
<dbReference type="GO" id="GO:0046872">
    <property type="term" value="F:metal ion binding"/>
    <property type="evidence" value="ECO:0007669"/>
    <property type="project" value="UniProtKB-KW"/>
</dbReference>
<evidence type="ECO:0000313" key="5">
    <source>
        <dbReference type="Proteomes" id="UP000291116"/>
    </source>
</evidence>
<dbReference type="PANTHER" id="PTHR10458">
    <property type="entry name" value="PEPTIDE DEFORMYLASE"/>
    <property type="match status" value="1"/>
</dbReference>
<keyword evidence="3" id="KW-0648">Protein biosynthesis</keyword>
<evidence type="ECO:0000256" key="2">
    <source>
        <dbReference type="ARBA" id="ARBA00012175"/>
    </source>
</evidence>
<keyword evidence="3" id="KW-0479">Metal-binding</keyword>
<reference evidence="4 5" key="1">
    <citation type="submission" date="2019-01" db="EMBL/GenBank/DDBJ databases">
        <authorList>
            <person name="Ferrante I. M."/>
        </authorList>
    </citation>
    <scope>NUCLEOTIDE SEQUENCE [LARGE SCALE GENOMIC DNA]</scope>
    <source>
        <strain evidence="4 5">B856</strain>
    </source>
</reference>
<protein>
    <recommendedName>
        <fullName evidence="2 3">Peptide deformylase</fullName>
        <ecNumber evidence="2 3">3.5.1.88</ecNumber>
    </recommendedName>
</protein>
<name>A0A448Z612_9STRA</name>
<evidence type="ECO:0000256" key="1">
    <source>
        <dbReference type="ARBA" id="ARBA00010759"/>
    </source>
</evidence>
<comment type="function">
    <text evidence="3">Removes the formyl group from the N-terminal Met of newly synthesized proteins.</text>
</comment>
<dbReference type="PANTHER" id="PTHR10458:SF22">
    <property type="entry name" value="PEPTIDE DEFORMYLASE"/>
    <property type="match status" value="1"/>
</dbReference>
<dbReference type="Pfam" id="PF01327">
    <property type="entry name" value="Pep_deformylase"/>
    <property type="match status" value="1"/>
</dbReference>
<dbReference type="Proteomes" id="UP000291116">
    <property type="component" value="Unassembled WGS sequence"/>
</dbReference>
<dbReference type="InterPro" id="IPR023635">
    <property type="entry name" value="Peptide_deformylase"/>
</dbReference>
<accession>A0A448Z612</accession>
<dbReference type="GO" id="GO:0042586">
    <property type="term" value="F:peptide deformylase activity"/>
    <property type="evidence" value="ECO:0007669"/>
    <property type="project" value="UniProtKB-EC"/>
</dbReference>
<gene>
    <name evidence="4" type="ORF">PSNMU_V1.4_AUG-EV-PASAV3_0042960</name>
</gene>
<dbReference type="HAMAP" id="MF_00163">
    <property type="entry name" value="Pep_deformylase"/>
    <property type="match status" value="1"/>
</dbReference>
<keyword evidence="5" id="KW-1185">Reference proteome</keyword>
<proteinExistence type="inferred from homology"/>
<dbReference type="AlphaFoldDB" id="A0A448Z612"/>